<keyword evidence="2" id="KW-0812">Transmembrane</keyword>
<feature type="transmembrane region" description="Helical" evidence="2">
    <location>
        <begin position="186"/>
        <end position="203"/>
    </location>
</feature>
<keyword evidence="4" id="KW-1185">Reference proteome</keyword>
<feature type="region of interest" description="Disordered" evidence="1">
    <location>
        <begin position="98"/>
        <end position="148"/>
    </location>
</feature>
<sequence>MALIADPALAHKLNLFAAADGRRIQGEVYFAGGAKATDVPVLVQNAAGEVLAELRSGADGGFAYQAEAPVTHRIVAETPDGHRATWRIGAGELAAAFPQATAPADSRNGGSKPATSGAGSHSGAGTGGARAGGSDDQPHSPPPTADADLTLDPALAAAIERAVARQVRPLREEALAAREAVQLRDVLGGLGYILGLAGLGLWWRCRRGRTGT</sequence>
<name>A0ABS1CEU4_9GAMM</name>
<accession>A0ABS1CEU4</accession>
<organism evidence="3 4">
    <name type="scientific">Thiohalocapsa halophila</name>
    <dbReference type="NCBI Taxonomy" id="69359"/>
    <lineage>
        <taxon>Bacteria</taxon>
        <taxon>Pseudomonadati</taxon>
        <taxon>Pseudomonadota</taxon>
        <taxon>Gammaproteobacteria</taxon>
        <taxon>Chromatiales</taxon>
        <taxon>Chromatiaceae</taxon>
        <taxon>Thiohalocapsa</taxon>
    </lineage>
</organism>
<comment type="caution">
    <text evidence="3">The sequence shown here is derived from an EMBL/GenBank/DDBJ whole genome shotgun (WGS) entry which is preliminary data.</text>
</comment>
<proteinExistence type="predicted"/>
<gene>
    <name evidence="3" type="ORF">CKO31_06415</name>
</gene>
<dbReference type="EMBL" id="NRRV01000011">
    <property type="protein sequence ID" value="MBK1630385.1"/>
    <property type="molecule type" value="Genomic_DNA"/>
</dbReference>
<feature type="compositionally biased region" description="Gly residues" evidence="1">
    <location>
        <begin position="120"/>
        <end position="131"/>
    </location>
</feature>
<keyword evidence="2" id="KW-0472">Membrane</keyword>
<reference evidence="3 4" key="1">
    <citation type="journal article" date="2020" name="Microorganisms">
        <title>Osmotic Adaptation and Compatible Solute Biosynthesis of Phototrophic Bacteria as Revealed from Genome Analyses.</title>
        <authorList>
            <person name="Imhoff J.F."/>
            <person name="Rahn T."/>
            <person name="Kunzel S."/>
            <person name="Keller A."/>
            <person name="Neulinger S.C."/>
        </authorList>
    </citation>
    <scope>NUCLEOTIDE SEQUENCE [LARGE SCALE GENOMIC DNA]</scope>
    <source>
        <strain evidence="3 4">DSM 6210</strain>
    </source>
</reference>
<evidence type="ECO:0000313" key="3">
    <source>
        <dbReference type="EMBL" id="MBK1630385.1"/>
    </source>
</evidence>
<evidence type="ECO:0000256" key="1">
    <source>
        <dbReference type="SAM" id="MobiDB-lite"/>
    </source>
</evidence>
<dbReference type="Proteomes" id="UP000748752">
    <property type="component" value="Unassembled WGS sequence"/>
</dbReference>
<evidence type="ECO:0000313" key="4">
    <source>
        <dbReference type="Proteomes" id="UP000748752"/>
    </source>
</evidence>
<keyword evidence="2" id="KW-1133">Transmembrane helix</keyword>
<evidence type="ECO:0000256" key="2">
    <source>
        <dbReference type="SAM" id="Phobius"/>
    </source>
</evidence>
<protein>
    <recommendedName>
        <fullName evidence="5">Carboxypeptidase regulatory-like domain-containing protein</fullName>
    </recommendedName>
</protein>
<evidence type="ECO:0008006" key="5">
    <source>
        <dbReference type="Google" id="ProtNLM"/>
    </source>
</evidence>